<evidence type="ECO:0000256" key="1">
    <source>
        <dbReference type="SAM" id="MobiDB-lite"/>
    </source>
</evidence>
<feature type="region of interest" description="Disordered" evidence="1">
    <location>
        <begin position="287"/>
        <end position="307"/>
    </location>
</feature>
<dbReference type="Pfam" id="PF05721">
    <property type="entry name" value="PhyH"/>
    <property type="match status" value="1"/>
</dbReference>
<dbReference type="AlphaFoldDB" id="A0A6U0DYD1"/>
<dbReference type="EMBL" id="HBEN01012315">
    <property type="protein sequence ID" value="CAD8447745.1"/>
    <property type="molecule type" value="Transcribed_RNA"/>
</dbReference>
<gene>
    <name evidence="2" type="ORF">MSP1401_LOCUS10240</name>
    <name evidence="3" type="ORF">MSP1401_LOCUS10241</name>
</gene>
<name>A0A6U0DYD1_MICPS</name>
<dbReference type="PANTHER" id="PTHR31630:SF6">
    <property type="entry name" value="PHYTANOYL-COA DIOXYGENASE-RELATED"/>
    <property type="match status" value="1"/>
</dbReference>
<dbReference type="EMBL" id="HBEN01012314">
    <property type="protein sequence ID" value="CAD8447743.1"/>
    <property type="molecule type" value="Transcribed_RNA"/>
</dbReference>
<dbReference type="Gene3D" id="2.60.120.620">
    <property type="entry name" value="q2cbj1_9rhob like domain"/>
    <property type="match status" value="2"/>
</dbReference>
<proteinExistence type="predicted"/>
<dbReference type="SUPFAM" id="SSF51197">
    <property type="entry name" value="Clavaminate synthase-like"/>
    <property type="match status" value="1"/>
</dbReference>
<dbReference type="PANTHER" id="PTHR31630">
    <property type="entry name" value="PHYTANOYL-COA DIOXYGENASE-RELATED-RELATED"/>
    <property type="match status" value="1"/>
</dbReference>
<dbReference type="InterPro" id="IPR008775">
    <property type="entry name" value="Phytyl_CoA_dOase-like"/>
</dbReference>
<evidence type="ECO:0000313" key="2">
    <source>
        <dbReference type="EMBL" id="CAD8447743.1"/>
    </source>
</evidence>
<reference evidence="3" key="1">
    <citation type="submission" date="2021-01" db="EMBL/GenBank/DDBJ databases">
        <authorList>
            <person name="Corre E."/>
            <person name="Pelletier E."/>
            <person name="Niang G."/>
            <person name="Scheremetjew M."/>
            <person name="Finn R."/>
            <person name="Kale V."/>
            <person name="Holt S."/>
            <person name="Cochrane G."/>
            <person name="Meng A."/>
            <person name="Brown T."/>
            <person name="Cohen L."/>
        </authorList>
    </citation>
    <scope>NUCLEOTIDE SEQUENCE</scope>
    <source>
        <strain evidence="3">CCAC1681</strain>
    </source>
</reference>
<sequence length="503" mass="55795">MGADETRPLAAAPAGPAAALEDVGAEAEAVASEDSYAAQLETVRRLRASGASAEAVRAAAARLKELKRGAYEKLPRGTVGRRKKRRAALDAGVTVLDVDVTIKKRDAPAIATYPPIDVPPTDEDGFVRAFDVPNTTSLLDAGESGGEDLAFFNRYGFVVYQNVLSAAECAATRDEIFAELEKVYETFDRNDHKTYKSLPVETYGLAPDPAVFTPQCVANRQHENVARCLSRVLRIDDPYTDLLVSHDRWCVYRPTKNVPGVGDRPDWKTRPNLHLDLNPWTYGRTERETSETDELNGMDIPTTDKDKDKDAKEKAFLSVAETLSFETLRDFSRETNCVEAKTGPHCQGVLMLATNRVEDGGLQVVPGFHTVFDRWVRDGLGDDPKRFADAHDDWRFSRLVVRAGGAGSFKFGDDDFEIQKRAFRVAAKEGAYVLWDQRLVHGTAPNDSNKTRMAQFVKGFRKSKVSEQRLARRSERVRLEIHKAGAETEAAVSELGRKLFGLE</sequence>
<protein>
    <submittedName>
        <fullName evidence="3">Uncharacterized protein</fullName>
    </submittedName>
</protein>
<evidence type="ECO:0000313" key="3">
    <source>
        <dbReference type="EMBL" id="CAD8447745.1"/>
    </source>
</evidence>
<accession>A0A6U0DYD1</accession>
<organism evidence="3">
    <name type="scientific">Micromonas pusilla</name>
    <name type="common">Picoplanktonic green alga</name>
    <name type="synonym">Chromulina pusilla</name>
    <dbReference type="NCBI Taxonomy" id="38833"/>
    <lineage>
        <taxon>Eukaryota</taxon>
        <taxon>Viridiplantae</taxon>
        <taxon>Chlorophyta</taxon>
        <taxon>Mamiellophyceae</taxon>
        <taxon>Mamiellales</taxon>
        <taxon>Mamiellaceae</taxon>
        <taxon>Micromonas</taxon>
    </lineage>
</organism>